<evidence type="ECO:0000256" key="3">
    <source>
        <dbReference type="SAM" id="MobiDB-lite"/>
    </source>
</evidence>
<gene>
    <name evidence="6" type="ORF">SAMN05216377_11659</name>
</gene>
<dbReference type="PANTHER" id="PTHR45947">
    <property type="entry name" value="SULFOQUINOVOSYL TRANSFERASE SQD2"/>
    <property type="match status" value="1"/>
</dbReference>
<dbReference type="Proteomes" id="UP000198967">
    <property type="component" value="Unassembled WGS sequence"/>
</dbReference>
<dbReference type="STRING" id="366584.SAMN05216377_11659"/>
<dbReference type="RefSeq" id="WP_093088501.1">
    <property type="nucleotide sequence ID" value="NZ_FNBE01000016.1"/>
</dbReference>
<keyword evidence="1" id="KW-0328">Glycosyltransferase</keyword>
<feature type="domain" description="Glycosyltransferase subfamily 4-like N-terminal" evidence="5">
    <location>
        <begin position="22"/>
        <end position="196"/>
    </location>
</feature>
<dbReference type="GO" id="GO:0016757">
    <property type="term" value="F:glycosyltransferase activity"/>
    <property type="evidence" value="ECO:0007669"/>
    <property type="project" value="UniProtKB-KW"/>
</dbReference>
<dbReference type="Gene3D" id="3.40.50.2000">
    <property type="entry name" value="Glycogen Phosphorylase B"/>
    <property type="match status" value="2"/>
</dbReference>
<dbReference type="InterPro" id="IPR050194">
    <property type="entry name" value="Glycosyltransferase_grp1"/>
</dbReference>
<evidence type="ECO:0000256" key="2">
    <source>
        <dbReference type="ARBA" id="ARBA00022679"/>
    </source>
</evidence>
<dbReference type="Pfam" id="PF00534">
    <property type="entry name" value="Glycos_transf_1"/>
    <property type="match status" value="1"/>
</dbReference>
<dbReference type="OrthoDB" id="9810929at2"/>
<dbReference type="InterPro" id="IPR001296">
    <property type="entry name" value="Glyco_trans_1"/>
</dbReference>
<evidence type="ECO:0000256" key="1">
    <source>
        <dbReference type="ARBA" id="ARBA00022676"/>
    </source>
</evidence>
<accession>A0A1G7XR19</accession>
<dbReference type="GO" id="GO:1901137">
    <property type="term" value="P:carbohydrate derivative biosynthetic process"/>
    <property type="evidence" value="ECO:0007669"/>
    <property type="project" value="UniProtKB-ARBA"/>
</dbReference>
<evidence type="ECO:0000313" key="6">
    <source>
        <dbReference type="EMBL" id="SDG86561.1"/>
    </source>
</evidence>
<name>A0A1G7XR19_PSEOR</name>
<keyword evidence="2 6" id="KW-0808">Transferase</keyword>
<dbReference type="Pfam" id="PF13439">
    <property type="entry name" value="Glyco_transf_4"/>
    <property type="match status" value="1"/>
</dbReference>
<dbReference type="AlphaFoldDB" id="A0A1G7XR19"/>
<dbReference type="EMBL" id="FNBE01000016">
    <property type="protein sequence ID" value="SDG86561.1"/>
    <property type="molecule type" value="Genomic_DNA"/>
</dbReference>
<proteinExistence type="predicted"/>
<keyword evidence="7" id="KW-1185">Reference proteome</keyword>
<reference evidence="6 7" key="1">
    <citation type="submission" date="2016-10" db="EMBL/GenBank/DDBJ databases">
        <authorList>
            <person name="de Groot N.N."/>
        </authorList>
    </citation>
    <scope>NUCLEOTIDE SEQUENCE [LARGE SCALE GENOMIC DNA]</scope>
    <source>
        <strain evidence="6 7">CGMCC 4.3143</strain>
    </source>
</reference>
<evidence type="ECO:0000259" key="4">
    <source>
        <dbReference type="Pfam" id="PF00534"/>
    </source>
</evidence>
<feature type="region of interest" description="Disordered" evidence="3">
    <location>
        <begin position="1"/>
        <end position="25"/>
    </location>
</feature>
<dbReference type="InterPro" id="IPR028098">
    <property type="entry name" value="Glyco_trans_4-like_N"/>
</dbReference>
<evidence type="ECO:0000313" key="7">
    <source>
        <dbReference type="Proteomes" id="UP000198967"/>
    </source>
</evidence>
<protein>
    <submittedName>
        <fullName evidence="6">Glycosyltransferase involved in cell wall bisynthesis</fullName>
    </submittedName>
</protein>
<organism evidence="6 7">
    <name type="scientific">Pseudonocardia oroxyli</name>
    <dbReference type="NCBI Taxonomy" id="366584"/>
    <lineage>
        <taxon>Bacteria</taxon>
        <taxon>Bacillati</taxon>
        <taxon>Actinomycetota</taxon>
        <taxon>Actinomycetes</taxon>
        <taxon>Pseudonocardiales</taxon>
        <taxon>Pseudonocardiaceae</taxon>
        <taxon>Pseudonocardia</taxon>
    </lineage>
</organism>
<dbReference type="SUPFAM" id="SSF53756">
    <property type="entry name" value="UDP-Glycosyltransferase/glycogen phosphorylase"/>
    <property type="match status" value="1"/>
</dbReference>
<feature type="domain" description="Glycosyl transferase family 1" evidence="4">
    <location>
        <begin position="199"/>
        <end position="360"/>
    </location>
</feature>
<sequence length="394" mass="41291">MRIAMVSEHASPLAEPGGPDAGGQNVHVRELSLALARAGHDVVVHTRRDDPDLPAEVPLGPGVRVHHLDAGPPRPVPKDDLLPVVPALERELRAAWLARPPDVAHAHFWMSGLAALGAARVAGLPVVQTFHALGHVKRREQARDDTSPDARIPAERRLARAVDGLTASCEDELFELLRLGADRRRVSVVPCGVDTAEFSPGPAPGTRRILCLGRLVRRKGIDELVAALAEVPAAELLVAGGGRDDPGAGRLRACAREAGVADRVRFLGPVARAEVPALIRSADVVVCAPWYEPFGIVPLEAMACGRPVVATAVGGMKDTVVDGGTGLLVRPRDPGAIAAALQAVFADPRAAAELGAAGRRRVLARYTWPRVAAATAGVYRALVEAGALAGAEAR</sequence>
<evidence type="ECO:0000259" key="5">
    <source>
        <dbReference type="Pfam" id="PF13439"/>
    </source>
</evidence>
<dbReference type="PANTHER" id="PTHR45947:SF3">
    <property type="entry name" value="SULFOQUINOVOSYL TRANSFERASE SQD2"/>
    <property type="match status" value="1"/>
</dbReference>